<name>A0A0U9HTI4_9BACT</name>
<dbReference type="PANTHER" id="PTHR43022">
    <property type="entry name" value="PROTEIN SMF"/>
    <property type="match status" value="1"/>
</dbReference>
<dbReference type="Gene3D" id="1.10.10.10">
    <property type="entry name" value="Winged helix-like DNA-binding domain superfamily/Winged helix DNA-binding domain"/>
    <property type="match status" value="1"/>
</dbReference>
<dbReference type="InterPro" id="IPR003488">
    <property type="entry name" value="DprA"/>
</dbReference>
<sequence length="362" mass="40683">MFNEEVRLYLALNEIKDLGSVLVKRLITKFNSAENIFSATIEELAEIDGIGIQRAKRIKEFNKWNEIDRIINLCEKRQIKIYSLNDEEYPKYLKEIYDPPVVLFCKGEIKPEDHFGLAIVGSRKLSEYGRRVTEQLASQIAQCGITIVSGLARGIDSVAHKSAISNGSRTIAVLGSGVLNIYPPENRLLAEKIIHNGAILSEFYPEEGPKKENFPRRNRIISGMSIGTVVTEASINSGALITASFALEQGREVFAVPGNINSKNSEGTNYLIQKGAKLVTKVEDILDEIMHFIPSLKKQYKTETVELDSEERDIFNILDELLTTDEIVLRTGISITKVLEILLRLEIKGLITKIEGKYTRRI</sequence>
<protein>
    <submittedName>
        <fullName evidence="4">DNA processing protein</fullName>
    </submittedName>
</protein>
<dbReference type="Pfam" id="PF14520">
    <property type="entry name" value="HHH_5"/>
    <property type="match status" value="1"/>
</dbReference>
<dbReference type="STRING" id="86166.TAGGR_1236"/>
<accession>A0A0U9HTI4</accession>
<dbReference type="NCBIfam" id="TIGR00732">
    <property type="entry name" value="dprA"/>
    <property type="match status" value="1"/>
</dbReference>
<dbReference type="SUPFAM" id="SSF102405">
    <property type="entry name" value="MCP/YpsA-like"/>
    <property type="match status" value="1"/>
</dbReference>
<dbReference type="InterPro" id="IPR041614">
    <property type="entry name" value="DprA_WH"/>
</dbReference>
<dbReference type="Proteomes" id="UP000054976">
    <property type="component" value="Unassembled WGS sequence"/>
</dbReference>
<proteinExistence type="inferred from homology"/>
<dbReference type="SUPFAM" id="SSF47781">
    <property type="entry name" value="RuvA domain 2-like"/>
    <property type="match status" value="1"/>
</dbReference>
<evidence type="ECO:0000259" key="3">
    <source>
        <dbReference type="Pfam" id="PF17782"/>
    </source>
</evidence>
<dbReference type="InterPro" id="IPR036388">
    <property type="entry name" value="WH-like_DNA-bd_sf"/>
</dbReference>
<evidence type="ECO:0000259" key="2">
    <source>
        <dbReference type="Pfam" id="PF02481"/>
    </source>
</evidence>
<dbReference type="GO" id="GO:0009294">
    <property type="term" value="P:DNA-mediated transformation"/>
    <property type="evidence" value="ECO:0007669"/>
    <property type="project" value="InterPro"/>
</dbReference>
<dbReference type="PANTHER" id="PTHR43022:SF1">
    <property type="entry name" value="PROTEIN SMF"/>
    <property type="match status" value="1"/>
</dbReference>
<dbReference type="Pfam" id="PF17782">
    <property type="entry name" value="WHD_DprA"/>
    <property type="match status" value="1"/>
</dbReference>
<feature type="domain" description="Smf/DprA SLOG" evidence="2">
    <location>
        <begin position="81"/>
        <end position="289"/>
    </location>
</feature>
<evidence type="ECO:0000313" key="5">
    <source>
        <dbReference type="Proteomes" id="UP000054976"/>
    </source>
</evidence>
<dbReference type="InterPro" id="IPR010994">
    <property type="entry name" value="RuvA_2-like"/>
</dbReference>
<organism evidence="4 5">
    <name type="scientific">Thermodesulfovibrio aggregans</name>
    <dbReference type="NCBI Taxonomy" id="86166"/>
    <lineage>
        <taxon>Bacteria</taxon>
        <taxon>Pseudomonadati</taxon>
        <taxon>Nitrospirota</taxon>
        <taxon>Thermodesulfovibrionia</taxon>
        <taxon>Thermodesulfovibrionales</taxon>
        <taxon>Thermodesulfovibrionaceae</taxon>
        <taxon>Thermodesulfovibrio</taxon>
    </lineage>
</organism>
<dbReference type="AlphaFoldDB" id="A0A0U9HTI4"/>
<dbReference type="Pfam" id="PF02481">
    <property type="entry name" value="DNA_processg_A"/>
    <property type="match status" value="1"/>
</dbReference>
<dbReference type="InterPro" id="IPR057666">
    <property type="entry name" value="DrpA_SLOG"/>
</dbReference>
<reference evidence="5" key="1">
    <citation type="submission" date="2016-01" db="EMBL/GenBank/DDBJ databases">
        <title>Draft genome sequence of Thermodesulfovibrio aggregans strain TGE-P1.</title>
        <authorList>
            <person name="Sekiguchi Y."/>
            <person name="Ohashi A."/>
            <person name="Matsuura N."/>
            <person name="Tourlousse M.D."/>
        </authorList>
    </citation>
    <scope>NUCLEOTIDE SEQUENCE [LARGE SCALE GENOMIC DNA]</scope>
    <source>
        <strain evidence="5">TGE-P1</strain>
    </source>
</reference>
<evidence type="ECO:0000313" key="4">
    <source>
        <dbReference type="EMBL" id="GAQ94065.1"/>
    </source>
</evidence>
<dbReference type="OrthoDB" id="9785707at2"/>
<gene>
    <name evidence="4" type="ORF">TAGGR_1236</name>
</gene>
<comment type="caution">
    <text evidence="4">The sequence shown here is derived from an EMBL/GenBank/DDBJ whole genome shotgun (WGS) entry which is preliminary data.</text>
</comment>
<dbReference type="Gene3D" id="3.40.50.450">
    <property type="match status" value="1"/>
</dbReference>
<keyword evidence="5" id="KW-1185">Reference proteome</keyword>
<feature type="domain" description="DprA winged helix" evidence="3">
    <location>
        <begin position="304"/>
        <end position="356"/>
    </location>
</feature>
<dbReference type="EMBL" id="BCNO01000001">
    <property type="protein sequence ID" value="GAQ94065.1"/>
    <property type="molecule type" value="Genomic_DNA"/>
</dbReference>
<evidence type="ECO:0000256" key="1">
    <source>
        <dbReference type="ARBA" id="ARBA00006525"/>
    </source>
</evidence>
<dbReference type="RefSeq" id="WP_059175547.1">
    <property type="nucleotide sequence ID" value="NZ_BCNO01000001.1"/>
</dbReference>
<comment type="similarity">
    <text evidence="1">Belongs to the DprA/Smf family.</text>
</comment>